<dbReference type="PANTHER" id="PTHR19957">
    <property type="entry name" value="SYNTAXIN"/>
    <property type="match status" value="1"/>
</dbReference>
<dbReference type="Pfam" id="PF14523">
    <property type="entry name" value="Syntaxin_2"/>
    <property type="match status" value="1"/>
</dbReference>
<feature type="domain" description="T-SNARE coiled-coil homology" evidence="5">
    <location>
        <begin position="190"/>
        <end position="252"/>
    </location>
</feature>
<organism evidence="6 7">
    <name type="scientific">Heterostelium pallidum (strain ATCC 26659 / Pp 5 / PN500)</name>
    <name type="common">Cellular slime mold</name>
    <name type="synonym">Polysphondylium pallidum</name>
    <dbReference type="NCBI Taxonomy" id="670386"/>
    <lineage>
        <taxon>Eukaryota</taxon>
        <taxon>Amoebozoa</taxon>
        <taxon>Evosea</taxon>
        <taxon>Eumycetozoa</taxon>
        <taxon>Dictyostelia</taxon>
        <taxon>Acytosteliales</taxon>
        <taxon>Acytosteliaceae</taxon>
        <taxon>Heterostelium</taxon>
    </lineage>
</organism>
<dbReference type="AlphaFoldDB" id="D3BCF0"/>
<feature type="coiled-coil region" evidence="2">
    <location>
        <begin position="79"/>
        <end position="106"/>
    </location>
</feature>
<dbReference type="Proteomes" id="UP000001396">
    <property type="component" value="Unassembled WGS sequence"/>
</dbReference>
<keyword evidence="4" id="KW-0812">Transmembrane</keyword>
<comment type="caution">
    <text evidence="6">The sequence shown here is derived from an EMBL/GenBank/DDBJ whole genome shotgun (WGS) entry which is preliminary data.</text>
</comment>
<accession>D3BCF0</accession>
<reference evidence="6 7" key="1">
    <citation type="journal article" date="2011" name="Genome Res.">
        <title>Phylogeny-wide analysis of social amoeba genomes highlights ancient origins for complex intercellular communication.</title>
        <authorList>
            <person name="Heidel A.J."/>
            <person name="Lawal H.M."/>
            <person name="Felder M."/>
            <person name="Schilde C."/>
            <person name="Helps N.R."/>
            <person name="Tunggal B."/>
            <person name="Rivero F."/>
            <person name="John U."/>
            <person name="Schleicher M."/>
            <person name="Eichinger L."/>
            <person name="Platzer M."/>
            <person name="Noegel A.A."/>
            <person name="Schaap P."/>
            <person name="Gloeckner G."/>
        </authorList>
    </citation>
    <scope>NUCLEOTIDE SEQUENCE [LARGE SCALE GENOMIC DNA]</scope>
    <source>
        <strain evidence="7">ATCC 26659 / Pp 5 / PN500</strain>
    </source>
</reference>
<evidence type="ECO:0000256" key="2">
    <source>
        <dbReference type="SAM" id="Coils"/>
    </source>
</evidence>
<keyword evidence="4" id="KW-0472">Membrane</keyword>
<dbReference type="GO" id="GO:0048278">
    <property type="term" value="P:vesicle docking"/>
    <property type="evidence" value="ECO:0007669"/>
    <property type="project" value="TreeGrafter"/>
</dbReference>
<dbReference type="Gene3D" id="1.20.5.110">
    <property type="match status" value="1"/>
</dbReference>
<dbReference type="GO" id="GO:0000139">
    <property type="term" value="C:Golgi membrane"/>
    <property type="evidence" value="ECO:0007669"/>
    <property type="project" value="TreeGrafter"/>
</dbReference>
<evidence type="ECO:0000313" key="6">
    <source>
        <dbReference type="EMBL" id="EFA80940.1"/>
    </source>
</evidence>
<dbReference type="GO" id="GO:0000149">
    <property type="term" value="F:SNARE binding"/>
    <property type="evidence" value="ECO:0007669"/>
    <property type="project" value="TreeGrafter"/>
</dbReference>
<dbReference type="InParanoid" id="D3BCF0"/>
<dbReference type="EMBL" id="ADBJ01000027">
    <property type="protein sequence ID" value="EFA80940.1"/>
    <property type="molecule type" value="Genomic_DNA"/>
</dbReference>
<dbReference type="GO" id="GO:0005484">
    <property type="term" value="F:SNAP receptor activity"/>
    <property type="evidence" value="ECO:0007669"/>
    <property type="project" value="TreeGrafter"/>
</dbReference>
<evidence type="ECO:0000256" key="3">
    <source>
        <dbReference type="SAM" id="MobiDB-lite"/>
    </source>
</evidence>
<comment type="similarity">
    <text evidence="1">Belongs to the syntaxin family.</text>
</comment>
<dbReference type="Pfam" id="PF05739">
    <property type="entry name" value="SNARE"/>
    <property type="match status" value="1"/>
</dbReference>
<dbReference type="InterPro" id="IPR000727">
    <property type="entry name" value="T_SNARE_dom"/>
</dbReference>
<name>D3BCF0_HETP5</name>
<keyword evidence="4" id="KW-1133">Transmembrane helix</keyword>
<dbReference type="FunCoup" id="D3BCF0">
    <property type="interactions" value="624"/>
</dbReference>
<dbReference type="PANTHER" id="PTHR19957:SF78">
    <property type="entry name" value="SYNTAXIN-7B-RELATED"/>
    <property type="match status" value="1"/>
</dbReference>
<dbReference type="GO" id="GO:0006888">
    <property type="term" value="P:endoplasmic reticulum to Golgi vesicle-mediated transport"/>
    <property type="evidence" value="ECO:0007669"/>
    <property type="project" value="TreeGrafter"/>
</dbReference>
<feature type="region of interest" description="Disordered" evidence="3">
    <location>
        <begin position="121"/>
        <end position="158"/>
    </location>
</feature>
<dbReference type="GO" id="GO:0006886">
    <property type="term" value="P:intracellular protein transport"/>
    <property type="evidence" value="ECO:0007669"/>
    <property type="project" value="TreeGrafter"/>
</dbReference>
<evidence type="ECO:0000313" key="7">
    <source>
        <dbReference type="Proteomes" id="UP000001396"/>
    </source>
</evidence>
<evidence type="ECO:0000256" key="1">
    <source>
        <dbReference type="ARBA" id="ARBA00009063"/>
    </source>
</evidence>
<dbReference type="GeneID" id="31361658"/>
<proteinExistence type="inferred from homology"/>
<keyword evidence="7" id="KW-1185">Reference proteome</keyword>
<protein>
    <submittedName>
        <fullName evidence="6">Putative syntaxin 7</fullName>
    </submittedName>
</protein>
<dbReference type="STRING" id="670386.D3BCF0"/>
<dbReference type="GO" id="GO:0006906">
    <property type="term" value="P:vesicle fusion"/>
    <property type="evidence" value="ECO:0007669"/>
    <property type="project" value="TreeGrafter"/>
</dbReference>
<dbReference type="Gene3D" id="1.20.58.70">
    <property type="match status" value="1"/>
</dbReference>
<feature type="compositionally biased region" description="Low complexity" evidence="3">
    <location>
        <begin position="127"/>
        <end position="136"/>
    </location>
</feature>
<gene>
    <name evidence="6" type="primary">syn7B</name>
    <name evidence="6" type="ORF">PPL_06175</name>
</gene>
<dbReference type="InterPro" id="IPR006011">
    <property type="entry name" value="Syntaxin_N"/>
</dbReference>
<feature type="transmembrane region" description="Helical" evidence="4">
    <location>
        <begin position="263"/>
        <end position="287"/>
    </location>
</feature>
<dbReference type="OMA" id="PKFQQEK"/>
<evidence type="ECO:0000259" key="5">
    <source>
        <dbReference type="PROSITE" id="PS50192"/>
    </source>
</evidence>
<dbReference type="SUPFAM" id="SSF47661">
    <property type="entry name" value="t-snare proteins"/>
    <property type="match status" value="1"/>
</dbReference>
<dbReference type="InterPro" id="IPR045242">
    <property type="entry name" value="Syntaxin"/>
</dbReference>
<dbReference type="InterPro" id="IPR010989">
    <property type="entry name" value="SNARE"/>
</dbReference>
<keyword evidence="2" id="KW-0175">Coiled coil</keyword>
<sequence length="291" mass="33017">MSERTPLINSNDPNSLAHLLSRTYGDITTFDKLLKDLGTSRDTNSFRSNLYQKKVEISDNLKLISNKLKQPSSMSKIQKEKILKDLKDATNRFEELMQLASKKESASKPINDPEAIEQHRNSFREPQNFGGRNNINNGGGGYQNNNNNYNGGGGYNDFNQQQQQYQEQDQDKKFTFGLGGQLVDQEQIYNDIIEERNKATRQLVDDMRTLQDIVGDISQLVEEDGEKLVIANNNVETADTNVEAGVDDLEKALVYKTSYRKKVFFLVICLGITLAALIIFLGLWFGVFKKK</sequence>
<dbReference type="PROSITE" id="PS50192">
    <property type="entry name" value="T_SNARE"/>
    <property type="match status" value="1"/>
</dbReference>
<evidence type="ECO:0000256" key="4">
    <source>
        <dbReference type="SAM" id="Phobius"/>
    </source>
</evidence>
<dbReference type="GO" id="GO:0031201">
    <property type="term" value="C:SNARE complex"/>
    <property type="evidence" value="ECO:0007669"/>
    <property type="project" value="TreeGrafter"/>
</dbReference>
<dbReference type="SMART" id="SM00397">
    <property type="entry name" value="t_SNARE"/>
    <property type="match status" value="1"/>
</dbReference>
<dbReference type="RefSeq" id="XP_020433058.1">
    <property type="nucleotide sequence ID" value="XM_020577038.1"/>
</dbReference>